<keyword evidence="5" id="KW-0489">Methyltransferase</keyword>
<keyword evidence="9" id="KW-1185">Reference proteome</keyword>
<dbReference type="CDD" id="cd02440">
    <property type="entry name" value="AdoMet_MTases"/>
    <property type="match status" value="1"/>
</dbReference>
<evidence type="ECO:0000256" key="5">
    <source>
        <dbReference type="ARBA" id="ARBA00022603"/>
    </source>
</evidence>
<keyword evidence="7" id="KW-0949">S-adenosyl-L-methionine</keyword>
<evidence type="ECO:0000256" key="1">
    <source>
        <dbReference type="ARBA" id="ARBA00004496"/>
    </source>
</evidence>
<dbReference type="GO" id="GO:0005737">
    <property type="term" value="C:cytoplasm"/>
    <property type="evidence" value="ECO:0007669"/>
    <property type="project" value="UniProtKB-SubCell"/>
</dbReference>
<dbReference type="Pfam" id="PF01135">
    <property type="entry name" value="PCMT"/>
    <property type="match status" value="1"/>
</dbReference>
<name>A0AA39L683_SARSR</name>
<dbReference type="Proteomes" id="UP001175261">
    <property type="component" value="Unassembled WGS sequence"/>
</dbReference>
<dbReference type="InterPro" id="IPR029063">
    <property type="entry name" value="SAM-dependent_MTases_sf"/>
</dbReference>
<gene>
    <name evidence="8" type="ORF">NLU13_6670</name>
</gene>
<dbReference type="PANTHER" id="PTHR11579:SF0">
    <property type="entry name" value="PROTEIN-L-ISOASPARTATE(D-ASPARTATE) O-METHYLTRANSFERASE"/>
    <property type="match status" value="1"/>
</dbReference>
<comment type="caution">
    <text evidence="8">The sequence shown here is derived from an EMBL/GenBank/DDBJ whole genome shotgun (WGS) entry which is preliminary data.</text>
</comment>
<dbReference type="EC" id="2.1.1.77" evidence="3"/>
<accession>A0AA39L683</accession>
<evidence type="ECO:0000313" key="8">
    <source>
        <dbReference type="EMBL" id="KAK0385490.1"/>
    </source>
</evidence>
<dbReference type="InterPro" id="IPR000682">
    <property type="entry name" value="PCMT"/>
</dbReference>
<dbReference type="Gene3D" id="3.40.50.150">
    <property type="entry name" value="Vaccinia Virus protein VP39"/>
    <property type="match status" value="1"/>
</dbReference>
<keyword evidence="6" id="KW-0808">Transferase</keyword>
<organism evidence="8 9">
    <name type="scientific">Sarocladium strictum</name>
    <name type="common">Black bundle disease fungus</name>
    <name type="synonym">Acremonium strictum</name>
    <dbReference type="NCBI Taxonomy" id="5046"/>
    <lineage>
        <taxon>Eukaryota</taxon>
        <taxon>Fungi</taxon>
        <taxon>Dikarya</taxon>
        <taxon>Ascomycota</taxon>
        <taxon>Pezizomycotina</taxon>
        <taxon>Sordariomycetes</taxon>
        <taxon>Hypocreomycetidae</taxon>
        <taxon>Hypocreales</taxon>
        <taxon>Sarocladiaceae</taxon>
        <taxon>Sarocladium</taxon>
    </lineage>
</organism>
<evidence type="ECO:0000256" key="4">
    <source>
        <dbReference type="ARBA" id="ARBA00022490"/>
    </source>
</evidence>
<comment type="similarity">
    <text evidence="2">Belongs to the methyltransferase superfamily. L-isoaspartyl/D-aspartyl protein methyltransferase family.</text>
</comment>
<evidence type="ECO:0000256" key="7">
    <source>
        <dbReference type="ARBA" id="ARBA00022691"/>
    </source>
</evidence>
<comment type="subcellular location">
    <subcellularLocation>
        <location evidence="1">Cytoplasm</location>
    </subcellularLocation>
</comment>
<reference evidence="8" key="1">
    <citation type="submission" date="2022-10" db="EMBL/GenBank/DDBJ databases">
        <title>Determination and structural analysis of whole genome sequence of Sarocladium strictum F4-1.</title>
        <authorList>
            <person name="Hu L."/>
            <person name="Jiang Y."/>
        </authorList>
    </citation>
    <scope>NUCLEOTIDE SEQUENCE</scope>
    <source>
        <strain evidence="8">F4-1</strain>
    </source>
</reference>
<dbReference type="GO" id="GO:0004719">
    <property type="term" value="F:protein-L-isoaspartate (D-aspartate) O-methyltransferase activity"/>
    <property type="evidence" value="ECO:0007669"/>
    <property type="project" value="UniProtKB-EC"/>
</dbReference>
<evidence type="ECO:0000313" key="9">
    <source>
        <dbReference type="Proteomes" id="UP001175261"/>
    </source>
</evidence>
<evidence type="ECO:0000256" key="3">
    <source>
        <dbReference type="ARBA" id="ARBA00011890"/>
    </source>
</evidence>
<protein>
    <recommendedName>
        <fullName evidence="3">protein-L-isoaspartate(D-aspartate) O-methyltransferase</fullName>
        <ecNumber evidence="3">2.1.1.77</ecNumber>
    </recommendedName>
</protein>
<dbReference type="GO" id="GO:0032259">
    <property type="term" value="P:methylation"/>
    <property type="evidence" value="ECO:0007669"/>
    <property type="project" value="UniProtKB-KW"/>
</dbReference>
<dbReference type="EMBL" id="JAPDFR010000006">
    <property type="protein sequence ID" value="KAK0385490.1"/>
    <property type="molecule type" value="Genomic_DNA"/>
</dbReference>
<dbReference type="SUPFAM" id="SSF53335">
    <property type="entry name" value="S-adenosyl-L-methionine-dependent methyltransferases"/>
    <property type="match status" value="1"/>
</dbReference>
<sequence length="273" mass="30216">MHPTATFPLLALRCPWWTRRVLSLQRSVTRRHVIMAWTCSGESNTALVENMAKNGLITDERVKDAFVKVDRAHYAPVRPYEDSPQSIGHRATISAPHMHAAAVEHMLPYLVPTGTCPRRILDVGSGSGYLTHILAELSGPDSLVVGLEHIVELRDLGSRNMSRSEDGQRLLAEGRVKFCVGDGRLGWIEASASSSPDGSNSWDAIHVGASAREVHPELIRQLKAPGCMFIPVDDDSYGDSQHVWKIEKDQQGQVTQKRLFGVRYVPLTDAPRP</sequence>
<evidence type="ECO:0000256" key="6">
    <source>
        <dbReference type="ARBA" id="ARBA00022679"/>
    </source>
</evidence>
<keyword evidence="4" id="KW-0963">Cytoplasm</keyword>
<proteinExistence type="inferred from homology"/>
<evidence type="ECO:0000256" key="2">
    <source>
        <dbReference type="ARBA" id="ARBA00005369"/>
    </source>
</evidence>
<dbReference type="AlphaFoldDB" id="A0AA39L683"/>
<dbReference type="PANTHER" id="PTHR11579">
    <property type="entry name" value="PROTEIN-L-ISOASPARTATE O-METHYLTRANSFERASE"/>
    <property type="match status" value="1"/>
</dbReference>